<evidence type="ECO:0008006" key="3">
    <source>
        <dbReference type="Google" id="ProtNLM"/>
    </source>
</evidence>
<dbReference type="PANTHER" id="PTHR38052">
    <property type="entry name" value="EXPRESSED PROTEIN"/>
    <property type="match status" value="1"/>
</dbReference>
<reference evidence="1" key="1">
    <citation type="submission" date="2021-01" db="EMBL/GenBank/DDBJ databases">
        <authorList>
            <person name="Kaushik A."/>
        </authorList>
    </citation>
    <scope>NUCLEOTIDE SEQUENCE</scope>
    <source>
        <strain evidence="1">AG4-R118</strain>
    </source>
</reference>
<dbReference type="InterPro" id="IPR011008">
    <property type="entry name" value="Dimeric_a/b-barrel"/>
</dbReference>
<evidence type="ECO:0000313" key="2">
    <source>
        <dbReference type="Proteomes" id="UP000663888"/>
    </source>
</evidence>
<dbReference type="EMBL" id="CAJMWX010001495">
    <property type="protein sequence ID" value="CAE6491992.1"/>
    <property type="molecule type" value="Genomic_DNA"/>
</dbReference>
<gene>
    <name evidence="1" type="ORF">RDB_LOCUS141640</name>
</gene>
<dbReference type="PANTHER" id="PTHR38052:SF1">
    <property type="entry name" value="ABM DOMAIN-CONTAINING PROTEIN"/>
    <property type="match status" value="1"/>
</dbReference>
<dbReference type="Gene3D" id="3.30.70.100">
    <property type="match status" value="1"/>
</dbReference>
<organism evidence="1 2">
    <name type="scientific">Rhizoctonia solani</name>
    <dbReference type="NCBI Taxonomy" id="456999"/>
    <lineage>
        <taxon>Eukaryota</taxon>
        <taxon>Fungi</taxon>
        <taxon>Dikarya</taxon>
        <taxon>Basidiomycota</taxon>
        <taxon>Agaricomycotina</taxon>
        <taxon>Agaricomycetes</taxon>
        <taxon>Cantharellales</taxon>
        <taxon>Ceratobasidiaceae</taxon>
        <taxon>Rhizoctonia</taxon>
    </lineage>
</organism>
<name>A0A8H3H8Z6_9AGAM</name>
<protein>
    <recommendedName>
        <fullName evidence="3">ABM domain-containing protein</fullName>
    </recommendedName>
</protein>
<dbReference type="AlphaFoldDB" id="A0A8H3H8Z6"/>
<accession>A0A8H3H8Z6</accession>
<sequence length="128" mass="14993">MVYTIIVHLQASSPENAEKLTKKLVEAASIYRKDKYQTKKLCKSFQHPSTPSIFNLCSSWLVHHDPKDPLKFAIVERFLNEDSQKYHLENPYWATFDPYVQPLLSHPIHENLTRWEELDVPVKNQDSA</sequence>
<dbReference type="Proteomes" id="UP000663888">
    <property type="component" value="Unassembled WGS sequence"/>
</dbReference>
<dbReference type="SUPFAM" id="SSF54909">
    <property type="entry name" value="Dimeric alpha+beta barrel"/>
    <property type="match status" value="1"/>
</dbReference>
<comment type="caution">
    <text evidence="1">The sequence shown here is derived from an EMBL/GenBank/DDBJ whole genome shotgun (WGS) entry which is preliminary data.</text>
</comment>
<evidence type="ECO:0000313" key="1">
    <source>
        <dbReference type="EMBL" id="CAE6491992.1"/>
    </source>
</evidence>
<proteinExistence type="predicted"/>